<dbReference type="InterPro" id="IPR027643">
    <property type="entry name" value="Formin-like_plant"/>
</dbReference>
<dbReference type="GO" id="GO:0016020">
    <property type="term" value="C:membrane"/>
    <property type="evidence" value="ECO:0007669"/>
    <property type="project" value="UniProtKB-SubCell"/>
</dbReference>
<dbReference type="Proteomes" id="UP000729402">
    <property type="component" value="Unassembled WGS sequence"/>
</dbReference>
<organism evidence="11 12">
    <name type="scientific">Zizania palustris</name>
    <name type="common">Northern wild rice</name>
    <dbReference type="NCBI Taxonomy" id="103762"/>
    <lineage>
        <taxon>Eukaryota</taxon>
        <taxon>Viridiplantae</taxon>
        <taxon>Streptophyta</taxon>
        <taxon>Embryophyta</taxon>
        <taxon>Tracheophyta</taxon>
        <taxon>Spermatophyta</taxon>
        <taxon>Magnoliopsida</taxon>
        <taxon>Liliopsida</taxon>
        <taxon>Poales</taxon>
        <taxon>Poaceae</taxon>
        <taxon>BOP clade</taxon>
        <taxon>Oryzoideae</taxon>
        <taxon>Oryzeae</taxon>
        <taxon>Zizaniinae</taxon>
        <taxon>Zizania</taxon>
    </lineage>
</organism>
<sequence>MPPTVPLLLALTWLLLPPVPAGGSGGGGVDVRRVLHEPLFPIEWTPPPSTTAPPAPDFSSDPSTPATPVDNGGPAVLPPPPPPPNTVAADVSSSRSGPAPRLRGGGGGGTPKAAIVVASAAAAAVLALLAFAAAFLLTGRLGRHPANTHKPPGRARSGASAVMGRHADAACAAVATSTTVSPYHKVRAERARRGMCRDVDTVQSPELRPLPPLRRGASALTQGSSDEDAAYYTPGQRSAGSGGGGEGGGTWSEASASSPRTTTASRRSIPSLTSDFFPTTPAATATPTAVAPPPAPPAPRSRRTPPRTRFSAGSSADMIKQMISPPSNPPPAPPPPPPPPPPSSRINSSIPKPPPPPPELPSGPPASARRMLKPFPSEGPSIAVPRAPVMAVKKNDDTSTLMPVPIQGDAAGDDSRPKLKPLHWDKVRASSDRDMVWDRFKSNSFQLDEDMFELLFMNNSTAMPPRMDTPKKVGLPQFKQEERVLDPKKAQNIAILLRALNVTLDEVSDALLDGNVECMGAELLETLVKMAPTKEEELKLRDFTGDLSKLGSAECFLKAVLDIPFAFKRVDAMLYRANFENEVNYLRKSFQTLEAACDDLKGSRLFLKLLEAVLKTGNRMNVGTNRGEAKAFKLDTLLKLADVKGTDGKTTLLHFVVQEIVRSEDAKSEKAPENHTTNAAKVEQLRRQGLKVVSGLSSELGNVKRAATMDFDVLHGYVSKLEAGLAKIRSVLQLEKQCTRGVRFFATIHGFLEEAELEIEQVRREETAALGRVKDITEYFHGNTTKEEAHPLRIFMVVRDFLSMLDHVCREVSQQDRSFAGSARFFRVSAANALPALNIHGQRARESNSDGDSPSL</sequence>
<feature type="compositionally biased region" description="Pro residues" evidence="7">
    <location>
        <begin position="351"/>
        <end position="364"/>
    </location>
</feature>
<evidence type="ECO:0000313" key="12">
    <source>
        <dbReference type="Proteomes" id="UP000729402"/>
    </source>
</evidence>
<dbReference type="Pfam" id="PF02181">
    <property type="entry name" value="FH2"/>
    <property type="match status" value="1"/>
</dbReference>
<evidence type="ECO:0000256" key="8">
    <source>
        <dbReference type="SAM" id="Phobius"/>
    </source>
</evidence>
<keyword evidence="12" id="KW-1185">Reference proteome</keyword>
<reference evidence="11" key="1">
    <citation type="journal article" date="2021" name="bioRxiv">
        <title>Whole Genome Assembly and Annotation of Northern Wild Rice, Zizania palustris L., Supports a Whole Genome Duplication in the Zizania Genus.</title>
        <authorList>
            <person name="Haas M."/>
            <person name="Kono T."/>
            <person name="Macchietto M."/>
            <person name="Millas R."/>
            <person name="McGilp L."/>
            <person name="Shao M."/>
            <person name="Duquette J."/>
            <person name="Hirsch C.N."/>
            <person name="Kimball J."/>
        </authorList>
    </citation>
    <scope>NUCLEOTIDE SEQUENCE</scope>
    <source>
        <tissue evidence="11">Fresh leaf tissue</tissue>
    </source>
</reference>
<feature type="compositionally biased region" description="Pro residues" evidence="7">
    <location>
        <begin position="326"/>
        <end position="343"/>
    </location>
</feature>
<keyword evidence="2 8" id="KW-0812">Transmembrane</keyword>
<feature type="region of interest" description="Disordered" evidence="7">
    <location>
        <begin position="399"/>
        <end position="418"/>
    </location>
</feature>
<evidence type="ECO:0000256" key="9">
    <source>
        <dbReference type="SAM" id="SignalP"/>
    </source>
</evidence>
<feature type="transmembrane region" description="Helical" evidence="8">
    <location>
        <begin position="113"/>
        <end position="137"/>
    </location>
</feature>
<protein>
    <recommendedName>
        <fullName evidence="6">Formin-like protein</fullName>
    </recommendedName>
</protein>
<reference evidence="11" key="2">
    <citation type="submission" date="2021-02" db="EMBL/GenBank/DDBJ databases">
        <authorList>
            <person name="Kimball J.A."/>
            <person name="Haas M.W."/>
            <person name="Macchietto M."/>
            <person name="Kono T."/>
            <person name="Duquette J."/>
            <person name="Shao M."/>
        </authorList>
    </citation>
    <scope>NUCLEOTIDE SEQUENCE</scope>
    <source>
        <tissue evidence="11">Fresh leaf tissue</tissue>
    </source>
</reference>
<dbReference type="GO" id="GO:0051015">
    <property type="term" value="F:actin filament binding"/>
    <property type="evidence" value="ECO:0007669"/>
    <property type="project" value="InterPro"/>
</dbReference>
<feature type="compositionally biased region" description="Low complexity" evidence="7">
    <location>
        <begin position="57"/>
        <end position="68"/>
    </location>
</feature>
<dbReference type="PANTHER" id="PTHR23213">
    <property type="entry name" value="FORMIN-RELATED"/>
    <property type="match status" value="1"/>
</dbReference>
<evidence type="ECO:0000256" key="4">
    <source>
        <dbReference type="ARBA" id="ARBA00022989"/>
    </source>
</evidence>
<evidence type="ECO:0000256" key="7">
    <source>
        <dbReference type="SAM" id="MobiDB-lite"/>
    </source>
</evidence>
<dbReference type="GO" id="GO:0045010">
    <property type="term" value="P:actin nucleation"/>
    <property type="evidence" value="ECO:0007669"/>
    <property type="project" value="InterPro"/>
</dbReference>
<evidence type="ECO:0000256" key="5">
    <source>
        <dbReference type="ARBA" id="ARBA00023136"/>
    </source>
</evidence>
<feature type="compositionally biased region" description="Low complexity" evidence="7">
    <location>
        <begin position="278"/>
        <end position="289"/>
    </location>
</feature>
<evidence type="ECO:0000256" key="6">
    <source>
        <dbReference type="RuleBase" id="RU361260"/>
    </source>
</evidence>
<evidence type="ECO:0000256" key="3">
    <source>
        <dbReference type="ARBA" id="ARBA00022729"/>
    </source>
</evidence>
<feature type="compositionally biased region" description="Pro residues" evidence="7">
    <location>
        <begin position="44"/>
        <end position="56"/>
    </location>
</feature>
<keyword evidence="4 8" id="KW-1133">Transmembrane helix</keyword>
<evidence type="ECO:0000313" key="11">
    <source>
        <dbReference type="EMBL" id="KAG8044359.1"/>
    </source>
</evidence>
<evidence type="ECO:0000256" key="1">
    <source>
        <dbReference type="ARBA" id="ARBA00004167"/>
    </source>
</evidence>
<dbReference type="OrthoDB" id="1668162at2759"/>
<keyword evidence="5 8" id="KW-0472">Membrane</keyword>
<dbReference type="AlphaFoldDB" id="A0A8J5VGS9"/>
<keyword evidence="3 9" id="KW-0732">Signal</keyword>
<feature type="region of interest" description="Disordered" evidence="7">
    <location>
        <begin position="41"/>
        <end position="109"/>
    </location>
</feature>
<proteinExistence type="inferred from homology"/>
<feature type="domain" description="FH2" evidence="10">
    <location>
        <begin position="409"/>
        <end position="831"/>
    </location>
</feature>
<feature type="chain" id="PRO_5035276025" description="Formin-like protein" evidence="9">
    <location>
        <begin position="24"/>
        <end position="856"/>
    </location>
</feature>
<accession>A0A8J5VGS9</accession>
<evidence type="ECO:0000256" key="2">
    <source>
        <dbReference type="ARBA" id="ARBA00022692"/>
    </source>
</evidence>
<dbReference type="PROSITE" id="PS51444">
    <property type="entry name" value="FH2"/>
    <property type="match status" value="1"/>
</dbReference>
<dbReference type="PANTHER" id="PTHR23213:SF339">
    <property type="entry name" value="FORMIN-LIKE PROTEIN 4"/>
    <property type="match status" value="1"/>
</dbReference>
<dbReference type="InterPro" id="IPR015425">
    <property type="entry name" value="FH2_Formin"/>
</dbReference>
<name>A0A8J5VGS9_ZIZPA</name>
<feature type="signal peptide" evidence="9">
    <location>
        <begin position="1"/>
        <end position="23"/>
    </location>
</feature>
<dbReference type="EMBL" id="JAAALK010000745">
    <property type="protein sequence ID" value="KAG8044359.1"/>
    <property type="molecule type" value="Genomic_DNA"/>
</dbReference>
<comment type="similarity">
    <text evidence="6">Belongs to the formin-like family.</text>
</comment>
<dbReference type="SMART" id="SM00498">
    <property type="entry name" value="FH2"/>
    <property type="match status" value="1"/>
</dbReference>
<feature type="compositionally biased region" description="Pro residues" evidence="7">
    <location>
        <begin position="290"/>
        <end position="299"/>
    </location>
</feature>
<feature type="region of interest" description="Disordered" evidence="7">
    <location>
        <begin position="194"/>
        <end position="388"/>
    </location>
</feature>
<feature type="compositionally biased region" description="Low complexity" evidence="7">
    <location>
        <begin position="93"/>
        <end position="102"/>
    </location>
</feature>
<comment type="caution">
    <text evidence="11">The sequence shown here is derived from an EMBL/GenBank/DDBJ whole genome shotgun (WGS) entry which is preliminary data.</text>
</comment>
<feature type="compositionally biased region" description="Gly residues" evidence="7">
    <location>
        <begin position="240"/>
        <end position="250"/>
    </location>
</feature>
<comment type="subcellular location">
    <subcellularLocation>
        <location evidence="1">Membrane</location>
        <topology evidence="1">Single-pass membrane protein</topology>
    </subcellularLocation>
</comment>
<gene>
    <name evidence="11" type="ORF">GUJ93_ZPchr0710g2698</name>
</gene>
<feature type="compositionally biased region" description="Low complexity" evidence="7">
    <location>
        <begin position="251"/>
        <end position="271"/>
    </location>
</feature>
<evidence type="ECO:0000259" key="10">
    <source>
        <dbReference type="PROSITE" id="PS51444"/>
    </source>
</evidence>
<feature type="compositionally biased region" description="Pro residues" evidence="7">
    <location>
        <begin position="76"/>
        <end position="85"/>
    </location>
</feature>